<reference evidence="7" key="1">
    <citation type="submission" date="2023-03" db="EMBL/GenBank/DDBJ databases">
        <title>Massive genome expansion in bonnet fungi (Mycena s.s.) driven by repeated elements and novel gene families across ecological guilds.</title>
        <authorList>
            <consortium name="Lawrence Berkeley National Laboratory"/>
            <person name="Harder C.B."/>
            <person name="Miyauchi S."/>
            <person name="Viragh M."/>
            <person name="Kuo A."/>
            <person name="Thoen E."/>
            <person name="Andreopoulos B."/>
            <person name="Lu D."/>
            <person name="Skrede I."/>
            <person name="Drula E."/>
            <person name="Henrissat B."/>
            <person name="Morin E."/>
            <person name="Kohler A."/>
            <person name="Barry K."/>
            <person name="LaButti K."/>
            <person name="Morin E."/>
            <person name="Salamov A."/>
            <person name="Lipzen A."/>
            <person name="Mereny Z."/>
            <person name="Hegedus B."/>
            <person name="Baldrian P."/>
            <person name="Stursova M."/>
            <person name="Weitz H."/>
            <person name="Taylor A."/>
            <person name="Grigoriev I.V."/>
            <person name="Nagy L.G."/>
            <person name="Martin F."/>
            <person name="Kauserud H."/>
        </authorList>
    </citation>
    <scope>NUCLEOTIDE SEQUENCE</scope>
    <source>
        <strain evidence="7">9284</strain>
    </source>
</reference>
<dbReference type="PANTHER" id="PTHR42790">
    <property type="entry name" value="AMINOTRANSFERASE"/>
    <property type="match status" value="1"/>
</dbReference>
<dbReference type="InterPro" id="IPR050859">
    <property type="entry name" value="Class-I_PLP-dep_aminotransf"/>
</dbReference>
<evidence type="ECO:0000259" key="6">
    <source>
        <dbReference type="Pfam" id="PF00155"/>
    </source>
</evidence>
<keyword evidence="4 7" id="KW-0808">Transferase</keyword>
<comment type="cofactor">
    <cofactor evidence="1">
        <name>pyridoxal 5'-phosphate</name>
        <dbReference type="ChEBI" id="CHEBI:597326"/>
    </cofactor>
</comment>
<evidence type="ECO:0000256" key="5">
    <source>
        <dbReference type="ARBA" id="ARBA00022898"/>
    </source>
</evidence>
<comment type="similarity">
    <text evidence="2">Belongs to the class-I pyridoxal-phosphate-dependent aminotransferase family.</text>
</comment>
<keyword evidence="8" id="KW-1185">Reference proteome</keyword>
<keyword evidence="5" id="KW-0663">Pyridoxal phosphate</keyword>
<evidence type="ECO:0000313" key="7">
    <source>
        <dbReference type="EMBL" id="KAJ7638781.1"/>
    </source>
</evidence>
<evidence type="ECO:0000256" key="4">
    <source>
        <dbReference type="ARBA" id="ARBA00022679"/>
    </source>
</evidence>
<dbReference type="InterPro" id="IPR015421">
    <property type="entry name" value="PyrdxlP-dep_Trfase_major"/>
</dbReference>
<accession>A0AAD7C4N5</accession>
<dbReference type="InterPro" id="IPR004839">
    <property type="entry name" value="Aminotransferase_I/II_large"/>
</dbReference>
<proteinExistence type="inferred from homology"/>
<dbReference type="GO" id="GO:1901605">
    <property type="term" value="P:alpha-amino acid metabolic process"/>
    <property type="evidence" value="ECO:0007669"/>
    <property type="project" value="TreeGrafter"/>
</dbReference>
<sequence>MSGEPIDVSHHLSALARARPVSPLKGLFKYWGKPGLLNLAGGLPSAAYFPFADLSANALQADSFPIKPTQESSFSWFWKLLWWGQGEDALQYGMAAGLPQLQKIIKEFSAKVYQPAYDNYAVLLHAGNTDAWSKVVTTLCNPGEGVLVSKWTYPSAMATMQPHNIRPIPVDTDAQGMRSDSLRAILTEWDEAARGMPRPHVIYAVPIGENPTGTTAGIPRRKEIYQICVEFGTDFRSSRTILCEDDPYWALQEGEYVPKAERKDNPLFAADEESRFIASLQPSYLKFDYQGRVIRMDTFSKTIAPGARLGWYTCHPTFAERLERASETSTQAPCGFGQSLITAVLIQWKYEGFIRWLMGLRLQYTLRRDCLVDNLAEEFHLTSAPGTGIWEGAECFTGYAKPRRSVNGYFNEKLPVKVHFEHHPAFAAKRMTAADLEMKLLEELAEAGVLFVPGAYFWATGDYADPTAGHFRISFSDASVRLIDFLH</sequence>
<dbReference type="CDD" id="cd00609">
    <property type="entry name" value="AAT_like"/>
    <property type="match status" value="1"/>
</dbReference>
<feature type="domain" description="Aminotransferase class I/classII large" evidence="6">
    <location>
        <begin position="84"/>
        <end position="475"/>
    </location>
</feature>
<keyword evidence="3" id="KW-0032">Aminotransferase</keyword>
<evidence type="ECO:0000256" key="2">
    <source>
        <dbReference type="ARBA" id="ARBA00007441"/>
    </source>
</evidence>
<gene>
    <name evidence="7" type="ORF">FB45DRAFT_976854</name>
</gene>
<name>A0AAD7C4N5_9AGAR</name>
<organism evidence="7 8">
    <name type="scientific">Roridomyces roridus</name>
    <dbReference type="NCBI Taxonomy" id="1738132"/>
    <lineage>
        <taxon>Eukaryota</taxon>
        <taxon>Fungi</taxon>
        <taxon>Dikarya</taxon>
        <taxon>Basidiomycota</taxon>
        <taxon>Agaricomycotina</taxon>
        <taxon>Agaricomycetes</taxon>
        <taxon>Agaricomycetidae</taxon>
        <taxon>Agaricales</taxon>
        <taxon>Marasmiineae</taxon>
        <taxon>Mycenaceae</taxon>
        <taxon>Roridomyces</taxon>
    </lineage>
</organism>
<dbReference type="GO" id="GO:0008483">
    <property type="term" value="F:transaminase activity"/>
    <property type="evidence" value="ECO:0007669"/>
    <property type="project" value="UniProtKB-KW"/>
</dbReference>
<evidence type="ECO:0000256" key="3">
    <source>
        <dbReference type="ARBA" id="ARBA00022576"/>
    </source>
</evidence>
<comment type="caution">
    <text evidence="7">The sequence shown here is derived from an EMBL/GenBank/DDBJ whole genome shotgun (WGS) entry which is preliminary data.</text>
</comment>
<dbReference type="GO" id="GO:0030170">
    <property type="term" value="F:pyridoxal phosphate binding"/>
    <property type="evidence" value="ECO:0007669"/>
    <property type="project" value="InterPro"/>
</dbReference>
<protein>
    <submittedName>
        <fullName evidence="7">Pyridoxal phosphate-dependent transferase</fullName>
    </submittedName>
</protein>
<dbReference type="Pfam" id="PF00155">
    <property type="entry name" value="Aminotran_1_2"/>
    <property type="match status" value="1"/>
</dbReference>
<evidence type="ECO:0000256" key="1">
    <source>
        <dbReference type="ARBA" id="ARBA00001933"/>
    </source>
</evidence>
<dbReference type="PANTHER" id="PTHR42790:SF1">
    <property type="entry name" value="AROMATIC AMINO ACID AMINOTRANSFERASE, HYPOTHETICAL (EUROFUNG)"/>
    <property type="match status" value="1"/>
</dbReference>
<dbReference type="EMBL" id="JARKIF010000005">
    <property type="protein sequence ID" value="KAJ7638781.1"/>
    <property type="molecule type" value="Genomic_DNA"/>
</dbReference>
<dbReference type="SUPFAM" id="SSF53383">
    <property type="entry name" value="PLP-dependent transferases"/>
    <property type="match status" value="1"/>
</dbReference>
<dbReference type="AlphaFoldDB" id="A0AAD7C4N5"/>
<dbReference type="InterPro" id="IPR015424">
    <property type="entry name" value="PyrdxlP-dep_Trfase"/>
</dbReference>
<evidence type="ECO:0000313" key="8">
    <source>
        <dbReference type="Proteomes" id="UP001221142"/>
    </source>
</evidence>
<dbReference type="Gene3D" id="3.40.640.10">
    <property type="entry name" value="Type I PLP-dependent aspartate aminotransferase-like (Major domain)"/>
    <property type="match status" value="1"/>
</dbReference>
<dbReference type="Proteomes" id="UP001221142">
    <property type="component" value="Unassembled WGS sequence"/>
</dbReference>